<dbReference type="AlphaFoldDB" id="A0A1R1BMQ1"/>
<dbReference type="Proteomes" id="UP000187134">
    <property type="component" value="Unassembled WGS sequence"/>
</dbReference>
<evidence type="ECO:0000313" key="1">
    <source>
        <dbReference type="EMBL" id="OMF11160.1"/>
    </source>
</evidence>
<proteinExistence type="predicted"/>
<protein>
    <submittedName>
        <fullName evidence="1">Uncharacterized protein</fullName>
    </submittedName>
</protein>
<accession>A0A1R1BMQ1</accession>
<dbReference type="EMBL" id="MRTJ01000011">
    <property type="protein sequence ID" value="OMF11160.1"/>
    <property type="molecule type" value="Genomic_DNA"/>
</dbReference>
<dbReference type="RefSeq" id="WP_076333291.1">
    <property type="nucleotide sequence ID" value="NZ_MRTJ01000011.1"/>
</dbReference>
<gene>
    <name evidence="1" type="ORF">BK131_22275</name>
</gene>
<organism evidence="1 2">
    <name type="scientific">Paenibacillus amylolyticus</name>
    <dbReference type="NCBI Taxonomy" id="1451"/>
    <lineage>
        <taxon>Bacteria</taxon>
        <taxon>Bacillati</taxon>
        <taxon>Bacillota</taxon>
        <taxon>Bacilli</taxon>
        <taxon>Bacillales</taxon>
        <taxon>Paenibacillaceae</taxon>
        <taxon>Paenibacillus</taxon>
    </lineage>
</organism>
<name>A0A1R1BMQ1_PAEAM</name>
<sequence>MIKYRYTIEYKEDFNEVIVDLGIDSSLKNGYLISNSLGSDIFGDFATIQEEIGNLIELLKGKITLYEDGGNVNLIKSDKSFTTFEDIFAEEDEEDSTCKIETLEYVKILLLWAKENFHYKSQRGVISKEEAEIALEWINKKYSEVCVLGQKMELERIRPPEPTMIHAQRLKQNGSS</sequence>
<reference evidence="1 2" key="1">
    <citation type="submission" date="2016-11" db="EMBL/GenBank/DDBJ databases">
        <title>Paenibacillus species isolates.</title>
        <authorList>
            <person name="Beno S.M."/>
        </authorList>
    </citation>
    <scope>NUCLEOTIDE SEQUENCE [LARGE SCALE GENOMIC DNA]</scope>
    <source>
        <strain evidence="1 2">FSL H8-0246</strain>
    </source>
</reference>
<evidence type="ECO:0000313" key="2">
    <source>
        <dbReference type="Proteomes" id="UP000187134"/>
    </source>
</evidence>
<comment type="caution">
    <text evidence="1">The sequence shown here is derived from an EMBL/GenBank/DDBJ whole genome shotgun (WGS) entry which is preliminary data.</text>
</comment>